<dbReference type="Pfam" id="PF13456">
    <property type="entry name" value="RVT_3"/>
    <property type="match status" value="1"/>
</dbReference>
<dbReference type="InterPro" id="IPR012337">
    <property type="entry name" value="RNaseH-like_sf"/>
</dbReference>
<feature type="domain" description="RNase H type-1" evidence="1">
    <location>
        <begin position="40"/>
        <end position="107"/>
    </location>
</feature>
<sequence>MKLSKEEIEVLTFILENEDFSHLSPEHQKAISSLRSKLSGAGAIELFVDGAADLHTQTAGIGGVFYRNGEELYSFSEFIGSKTNNEAEYEALIRGIKEAHNLNLLSI</sequence>
<feature type="non-terminal residue" evidence="2">
    <location>
        <position position="107"/>
    </location>
</feature>
<evidence type="ECO:0000259" key="1">
    <source>
        <dbReference type="PROSITE" id="PS50879"/>
    </source>
</evidence>
<protein>
    <recommendedName>
        <fullName evidence="1">RNase H type-1 domain-containing protein</fullName>
    </recommendedName>
</protein>
<proteinExistence type="predicted"/>
<dbReference type="InterPro" id="IPR036397">
    <property type="entry name" value="RNaseH_sf"/>
</dbReference>
<organism evidence="2">
    <name type="scientific">marine metagenome</name>
    <dbReference type="NCBI Taxonomy" id="408172"/>
    <lineage>
        <taxon>unclassified sequences</taxon>
        <taxon>metagenomes</taxon>
        <taxon>ecological metagenomes</taxon>
    </lineage>
</organism>
<dbReference type="SUPFAM" id="SSF53098">
    <property type="entry name" value="Ribonuclease H-like"/>
    <property type="match status" value="1"/>
</dbReference>
<reference evidence="2" key="1">
    <citation type="submission" date="2018-05" db="EMBL/GenBank/DDBJ databases">
        <authorList>
            <person name="Lanie J.A."/>
            <person name="Ng W.-L."/>
            <person name="Kazmierczak K.M."/>
            <person name="Andrzejewski T.M."/>
            <person name="Davidsen T.M."/>
            <person name="Wayne K.J."/>
            <person name="Tettelin H."/>
            <person name="Glass J.I."/>
            <person name="Rusch D."/>
            <person name="Podicherti R."/>
            <person name="Tsui H.-C.T."/>
            <person name="Winkler M.E."/>
        </authorList>
    </citation>
    <scope>NUCLEOTIDE SEQUENCE</scope>
</reference>
<dbReference type="PROSITE" id="PS50879">
    <property type="entry name" value="RNASE_H_1"/>
    <property type="match status" value="1"/>
</dbReference>
<gene>
    <name evidence="2" type="ORF">METZ01_LOCUS89218</name>
</gene>
<accession>A0A381V877</accession>
<dbReference type="Gene3D" id="3.30.420.10">
    <property type="entry name" value="Ribonuclease H-like superfamily/Ribonuclease H"/>
    <property type="match status" value="1"/>
</dbReference>
<dbReference type="InterPro" id="IPR002156">
    <property type="entry name" value="RNaseH_domain"/>
</dbReference>
<name>A0A381V877_9ZZZZ</name>
<dbReference type="AlphaFoldDB" id="A0A381V877"/>
<evidence type="ECO:0000313" key="2">
    <source>
        <dbReference type="EMBL" id="SVA36364.1"/>
    </source>
</evidence>
<dbReference type="EMBL" id="UINC01008069">
    <property type="protein sequence ID" value="SVA36364.1"/>
    <property type="molecule type" value="Genomic_DNA"/>
</dbReference>
<dbReference type="GO" id="GO:0004523">
    <property type="term" value="F:RNA-DNA hybrid ribonuclease activity"/>
    <property type="evidence" value="ECO:0007669"/>
    <property type="project" value="InterPro"/>
</dbReference>
<dbReference type="GO" id="GO:0003676">
    <property type="term" value="F:nucleic acid binding"/>
    <property type="evidence" value="ECO:0007669"/>
    <property type="project" value="InterPro"/>
</dbReference>